<name>A0A9J5WR48_SOLCO</name>
<reference evidence="1 2" key="1">
    <citation type="submission" date="2020-09" db="EMBL/GenBank/DDBJ databases">
        <title>De no assembly of potato wild relative species, Solanum commersonii.</title>
        <authorList>
            <person name="Cho K."/>
        </authorList>
    </citation>
    <scope>NUCLEOTIDE SEQUENCE [LARGE SCALE GENOMIC DNA]</scope>
    <source>
        <strain evidence="1">LZ3.2</strain>
        <tissue evidence="1">Leaf</tissue>
    </source>
</reference>
<dbReference type="EMBL" id="JACXVP010000011">
    <property type="protein sequence ID" value="KAG5577488.1"/>
    <property type="molecule type" value="Genomic_DNA"/>
</dbReference>
<gene>
    <name evidence="1" type="ORF">H5410_057622</name>
</gene>
<proteinExistence type="predicted"/>
<organism evidence="1 2">
    <name type="scientific">Solanum commersonii</name>
    <name type="common">Commerson's wild potato</name>
    <name type="synonym">Commerson's nightshade</name>
    <dbReference type="NCBI Taxonomy" id="4109"/>
    <lineage>
        <taxon>Eukaryota</taxon>
        <taxon>Viridiplantae</taxon>
        <taxon>Streptophyta</taxon>
        <taxon>Embryophyta</taxon>
        <taxon>Tracheophyta</taxon>
        <taxon>Spermatophyta</taxon>
        <taxon>Magnoliopsida</taxon>
        <taxon>eudicotyledons</taxon>
        <taxon>Gunneridae</taxon>
        <taxon>Pentapetalae</taxon>
        <taxon>asterids</taxon>
        <taxon>lamiids</taxon>
        <taxon>Solanales</taxon>
        <taxon>Solanaceae</taxon>
        <taxon>Solanoideae</taxon>
        <taxon>Solaneae</taxon>
        <taxon>Solanum</taxon>
    </lineage>
</organism>
<evidence type="ECO:0000313" key="1">
    <source>
        <dbReference type="EMBL" id="KAG5577488.1"/>
    </source>
</evidence>
<dbReference type="AlphaFoldDB" id="A0A9J5WR48"/>
<protein>
    <submittedName>
        <fullName evidence="1">Uncharacterized protein</fullName>
    </submittedName>
</protein>
<dbReference type="Proteomes" id="UP000824120">
    <property type="component" value="Chromosome 11"/>
</dbReference>
<comment type="caution">
    <text evidence="1">The sequence shown here is derived from an EMBL/GenBank/DDBJ whole genome shotgun (WGS) entry which is preliminary data.</text>
</comment>
<evidence type="ECO:0000313" key="2">
    <source>
        <dbReference type="Proteomes" id="UP000824120"/>
    </source>
</evidence>
<accession>A0A9J5WR48</accession>
<sequence length="63" mass="6935">MAGCTGSQAVRCTWSEILDYKIQASSQSGYGGFPMKHKLCGERQQKCLMSEVEYNGSIVQKQG</sequence>
<keyword evidence="2" id="KW-1185">Reference proteome</keyword>